<feature type="compositionally biased region" description="Polar residues" evidence="1">
    <location>
        <begin position="150"/>
        <end position="171"/>
    </location>
</feature>
<feature type="compositionally biased region" description="Acidic residues" evidence="1">
    <location>
        <begin position="117"/>
        <end position="135"/>
    </location>
</feature>
<dbReference type="GO" id="GO:0003676">
    <property type="term" value="F:nucleic acid binding"/>
    <property type="evidence" value="ECO:0007669"/>
    <property type="project" value="InterPro"/>
</dbReference>
<dbReference type="SUPFAM" id="SSF53098">
    <property type="entry name" value="Ribonuclease H-like"/>
    <property type="match status" value="1"/>
</dbReference>
<evidence type="ECO:0000256" key="1">
    <source>
        <dbReference type="SAM" id="MobiDB-lite"/>
    </source>
</evidence>
<dbReference type="AlphaFoldDB" id="E4X277"/>
<dbReference type="PROSITE" id="PS50994">
    <property type="entry name" value="INTEGRASE"/>
    <property type="match status" value="1"/>
</dbReference>
<evidence type="ECO:0000259" key="2">
    <source>
        <dbReference type="PROSITE" id="PS50994"/>
    </source>
</evidence>
<sequence>MEDHPTKAGVVRFTAPKTKLEPYPDYDEKESEAAKLIAEAADAKLKQGALFPAHDDVEKVESESDEFSEGSEESEDEDGEASFTESDGSRLEIDDNAVDGYTESDSGEYTQSSEEGQTSEEYESDFNGDYVEEINDSAPKGKSSSRDSSNRAAQVKSSAKQAPSFSRSSYELSKRARFKRERAEFERSKSRKRPASIASKERSVRRSERIKNLRQRRETSVDDIEDPRVTRPAVAKRVNSKVKVGRPRPRKSANNIFADTIHAYKNYGSINDGYKYILVVIDGLSRRLFARPLVGLSSKETYGALKDIFTREMHDRIGHSFFETDRGPEFMGEVPELLDKHQMTPMYLQGPHKAAPAERVIRTIQSRLERYFASRGNIKRWVHYLPDLVIQLNHTVHTSTNMRPADVTNENDNALFFKIRSKLLKSKGSKQKPKYRVGDLVRIPRTDLGKHAKGAVAKWTEDLYKIIKIDLGYVTPMYYVADEFGAVYSRRLYEKEINKVSHILDPVILIDKVRCRKRMFENDLEGGYALYELANREGGGDGGDHGTVEGAGEALVGALRAAEGVAGVDTAQRHRASLRGAAADDENEDFKTRERSATFPQSNSEQKRDTFAK</sequence>
<feature type="domain" description="Integrase catalytic" evidence="2">
    <location>
        <begin position="245"/>
        <end position="412"/>
    </location>
</feature>
<gene>
    <name evidence="3" type="ORF">GSOID_T00017006001</name>
</gene>
<dbReference type="GO" id="GO:0015074">
    <property type="term" value="P:DNA integration"/>
    <property type="evidence" value="ECO:0007669"/>
    <property type="project" value="InterPro"/>
</dbReference>
<feature type="region of interest" description="Disordered" evidence="1">
    <location>
        <begin position="49"/>
        <end position="223"/>
    </location>
</feature>
<name>E4X277_OIKDI</name>
<accession>E4X277</accession>
<feature type="region of interest" description="Disordered" evidence="1">
    <location>
        <begin position="573"/>
        <end position="613"/>
    </location>
</feature>
<dbReference type="InterPro" id="IPR012337">
    <property type="entry name" value="RNaseH-like_sf"/>
</dbReference>
<keyword evidence="4" id="KW-1185">Reference proteome</keyword>
<feature type="region of interest" description="Disordered" evidence="1">
    <location>
        <begin position="1"/>
        <end position="28"/>
    </location>
</feature>
<dbReference type="InterPro" id="IPR036397">
    <property type="entry name" value="RNaseH_sf"/>
</dbReference>
<dbReference type="InterPro" id="IPR001584">
    <property type="entry name" value="Integrase_cat-core"/>
</dbReference>
<dbReference type="PANTHER" id="PTHR46585:SF1">
    <property type="entry name" value="CHROMO DOMAIN-CONTAINING PROTEIN"/>
    <property type="match status" value="1"/>
</dbReference>
<dbReference type="Gene3D" id="3.30.420.10">
    <property type="entry name" value="Ribonuclease H-like superfamily/Ribonuclease H"/>
    <property type="match status" value="1"/>
</dbReference>
<reference evidence="3 4" key="1">
    <citation type="journal article" date="2010" name="Science">
        <title>Plasticity of animal genome architecture unmasked by rapid evolution of a pelagic tunicate.</title>
        <authorList>
            <person name="Denoeud F."/>
            <person name="Henriet S."/>
            <person name="Mungpakdee S."/>
            <person name="Aury J.M."/>
            <person name="Da Silva C."/>
            <person name="Brinkmann H."/>
            <person name="Mikhaleva J."/>
            <person name="Olsen L.C."/>
            <person name="Jubin C."/>
            <person name="Canestro C."/>
            <person name="Bouquet J.M."/>
            <person name="Danks G."/>
            <person name="Poulain J."/>
            <person name="Campsteijn C."/>
            <person name="Adamski M."/>
            <person name="Cross I."/>
            <person name="Yadetie F."/>
            <person name="Muffato M."/>
            <person name="Louis A."/>
            <person name="Butcher S."/>
            <person name="Tsagkogeorga G."/>
            <person name="Konrad A."/>
            <person name="Singh S."/>
            <person name="Jensen M.F."/>
            <person name="Cong E.H."/>
            <person name="Eikeseth-Otteraa H."/>
            <person name="Noel B."/>
            <person name="Anthouard V."/>
            <person name="Porcel B.M."/>
            <person name="Kachouri-Lafond R."/>
            <person name="Nishino A."/>
            <person name="Ugolini M."/>
            <person name="Chourrout P."/>
            <person name="Nishida H."/>
            <person name="Aasland R."/>
            <person name="Huzurbazar S."/>
            <person name="Westhof E."/>
            <person name="Delsuc F."/>
            <person name="Lehrach H."/>
            <person name="Reinhardt R."/>
            <person name="Weissenbach J."/>
            <person name="Roy S.W."/>
            <person name="Artiguenave F."/>
            <person name="Postlethwait J.H."/>
            <person name="Manak J.R."/>
            <person name="Thompson E.M."/>
            <person name="Jaillon O."/>
            <person name="Du Pasquier L."/>
            <person name="Boudinot P."/>
            <person name="Liberles D.A."/>
            <person name="Volff J.N."/>
            <person name="Philippe H."/>
            <person name="Lenhard B."/>
            <person name="Roest Crollius H."/>
            <person name="Wincker P."/>
            <person name="Chourrout D."/>
        </authorList>
    </citation>
    <scope>NUCLEOTIDE SEQUENCE [LARGE SCALE GENOMIC DNA]</scope>
</reference>
<protein>
    <recommendedName>
        <fullName evidence="2">Integrase catalytic domain-containing protein</fullName>
    </recommendedName>
</protein>
<dbReference type="InParanoid" id="E4X277"/>
<evidence type="ECO:0000313" key="4">
    <source>
        <dbReference type="Proteomes" id="UP000001307"/>
    </source>
</evidence>
<dbReference type="PANTHER" id="PTHR46585">
    <property type="entry name" value="INTEGRASE CORE DOMAIN CONTAINING PROTEIN"/>
    <property type="match status" value="1"/>
</dbReference>
<dbReference type="Proteomes" id="UP000001307">
    <property type="component" value="Unassembled WGS sequence"/>
</dbReference>
<feature type="compositionally biased region" description="Basic and acidic residues" evidence="1">
    <location>
        <begin position="199"/>
        <end position="220"/>
    </location>
</feature>
<feature type="compositionally biased region" description="Basic and acidic residues" evidence="1">
    <location>
        <begin position="53"/>
        <end position="62"/>
    </location>
</feature>
<evidence type="ECO:0000313" key="3">
    <source>
        <dbReference type="EMBL" id="CBY07343.1"/>
    </source>
</evidence>
<organism evidence="3 4">
    <name type="scientific">Oikopleura dioica</name>
    <name type="common">Tunicate</name>
    <dbReference type="NCBI Taxonomy" id="34765"/>
    <lineage>
        <taxon>Eukaryota</taxon>
        <taxon>Metazoa</taxon>
        <taxon>Chordata</taxon>
        <taxon>Tunicata</taxon>
        <taxon>Appendicularia</taxon>
        <taxon>Copelata</taxon>
        <taxon>Oikopleuridae</taxon>
        <taxon>Oikopleura</taxon>
    </lineage>
</organism>
<proteinExistence type="predicted"/>
<dbReference type="OrthoDB" id="6408700at2759"/>
<feature type="compositionally biased region" description="Acidic residues" evidence="1">
    <location>
        <begin position="63"/>
        <end position="80"/>
    </location>
</feature>
<dbReference type="EMBL" id="FN653022">
    <property type="protein sequence ID" value="CBY07343.1"/>
    <property type="molecule type" value="Genomic_DNA"/>
</dbReference>